<dbReference type="EMBL" id="LR796484">
    <property type="protein sequence ID" value="CAB4148089.1"/>
    <property type="molecule type" value="Genomic_DNA"/>
</dbReference>
<dbReference type="Gene3D" id="3.30.420.10">
    <property type="entry name" value="Ribonuclease H-like superfamily/Ribonuclease H"/>
    <property type="match status" value="1"/>
</dbReference>
<proteinExistence type="predicted"/>
<reference evidence="1" key="1">
    <citation type="submission" date="2020-04" db="EMBL/GenBank/DDBJ databases">
        <authorList>
            <person name="Chiriac C."/>
            <person name="Salcher M."/>
            <person name="Ghai R."/>
            <person name="Kavagutti S V."/>
        </authorList>
    </citation>
    <scope>NUCLEOTIDE SEQUENCE</scope>
</reference>
<gene>
    <name evidence="1" type="ORF">UFOVP429_100</name>
    <name evidence="2" type="ORF">UFOVP696_67</name>
</gene>
<name>A0A6J5MWQ7_9CAUD</name>
<dbReference type="InterPro" id="IPR036397">
    <property type="entry name" value="RNaseH_sf"/>
</dbReference>
<protein>
    <submittedName>
        <fullName evidence="1">Uncharacterized protein</fullName>
    </submittedName>
</protein>
<dbReference type="GO" id="GO:0003676">
    <property type="term" value="F:nucleic acid binding"/>
    <property type="evidence" value="ECO:0007669"/>
    <property type="project" value="InterPro"/>
</dbReference>
<evidence type="ECO:0000313" key="2">
    <source>
        <dbReference type="EMBL" id="CAB4158199.1"/>
    </source>
</evidence>
<sequence>MKIKKFGTEYSSVNGEELYVGIDQSYSGFAITILDENGGYETTVARFDTRGVERLQEVHDHVTSTIYQAADNGNVVATAMEGYAFGSQMANTLGELGGVVKLAIYNTYRLHGDARYPLIVPPTSLKKYVTGKGQGVSKSEIMLQVYKKWGAEFSDDNAADSFAIAKIVSGSHSLQYEKDVYDKLHAIPKES</sequence>
<evidence type="ECO:0000313" key="1">
    <source>
        <dbReference type="EMBL" id="CAB4148089.1"/>
    </source>
</evidence>
<organism evidence="1">
    <name type="scientific">uncultured Caudovirales phage</name>
    <dbReference type="NCBI Taxonomy" id="2100421"/>
    <lineage>
        <taxon>Viruses</taxon>
        <taxon>Duplodnaviria</taxon>
        <taxon>Heunggongvirae</taxon>
        <taxon>Uroviricota</taxon>
        <taxon>Caudoviricetes</taxon>
        <taxon>Peduoviridae</taxon>
        <taxon>Maltschvirus</taxon>
        <taxon>Maltschvirus maltsch</taxon>
    </lineage>
</organism>
<accession>A0A6J5MWQ7</accession>
<dbReference type="EMBL" id="LR796666">
    <property type="protein sequence ID" value="CAB4158199.1"/>
    <property type="molecule type" value="Genomic_DNA"/>
</dbReference>